<sequence>MEAGLSLLQMWRDADSRSGVFLLFGVNDRPRAEAWLRKEQGFGGPMQAHFLETA</sequence>
<dbReference type="RefSeq" id="WP_245639151.1">
    <property type="nucleotide sequence ID" value="NZ_KK088556.1"/>
</dbReference>
<accession>A0A017HRT8</accession>
<keyword evidence="2" id="KW-1185">Reference proteome</keyword>
<evidence type="ECO:0000313" key="1">
    <source>
        <dbReference type="EMBL" id="EYD76474.1"/>
    </source>
</evidence>
<gene>
    <name evidence="1" type="ORF">Rumeso_01895</name>
</gene>
<dbReference type="STRING" id="442562.Rumeso_01895"/>
<evidence type="ECO:0000313" key="2">
    <source>
        <dbReference type="Proteomes" id="UP000019666"/>
    </source>
</evidence>
<reference evidence="1 2" key="1">
    <citation type="submission" date="2013-02" db="EMBL/GenBank/DDBJ databases">
        <authorList>
            <person name="Fiebig A."/>
            <person name="Goeker M."/>
            <person name="Klenk H.-P.P."/>
        </authorList>
    </citation>
    <scope>NUCLEOTIDE SEQUENCE [LARGE SCALE GENOMIC DNA]</scope>
    <source>
        <strain evidence="1 2">DSM 19309</strain>
    </source>
</reference>
<dbReference type="Proteomes" id="UP000019666">
    <property type="component" value="Unassembled WGS sequence"/>
</dbReference>
<protein>
    <submittedName>
        <fullName evidence="1">Uncharacterized protein</fullName>
    </submittedName>
</protein>
<name>A0A017HRT8_9RHOB</name>
<organism evidence="1 2">
    <name type="scientific">Rubellimicrobium mesophilum DSM 19309</name>
    <dbReference type="NCBI Taxonomy" id="442562"/>
    <lineage>
        <taxon>Bacteria</taxon>
        <taxon>Pseudomonadati</taxon>
        <taxon>Pseudomonadota</taxon>
        <taxon>Alphaproteobacteria</taxon>
        <taxon>Rhodobacterales</taxon>
        <taxon>Roseobacteraceae</taxon>
        <taxon>Rubellimicrobium</taxon>
    </lineage>
</organism>
<dbReference type="HOGENOM" id="CLU_3047660_0_0_5"/>
<dbReference type="AlphaFoldDB" id="A0A017HRT8"/>
<proteinExistence type="predicted"/>
<comment type="caution">
    <text evidence="1">The sequence shown here is derived from an EMBL/GenBank/DDBJ whole genome shotgun (WGS) entry which is preliminary data.</text>
</comment>
<dbReference type="EMBL" id="AOSK01000043">
    <property type="protein sequence ID" value="EYD76474.1"/>
    <property type="molecule type" value="Genomic_DNA"/>
</dbReference>